<dbReference type="Proteomes" id="UP000199679">
    <property type="component" value="Chromosome I"/>
</dbReference>
<comment type="catalytic activity">
    <reaction evidence="1">
        <text>ATP + protein L-histidine = ADP + protein N-phospho-L-histidine.</text>
        <dbReference type="EC" id="2.7.13.3"/>
    </reaction>
</comment>
<evidence type="ECO:0000313" key="11">
    <source>
        <dbReference type="Proteomes" id="UP000199679"/>
    </source>
</evidence>
<dbReference type="SUPFAM" id="SSF55785">
    <property type="entry name" value="PYP-like sensor domain (PAS domain)"/>
    <property type="match status" value="2"/>
</dbReference>
<keyword evidence="5" id="KW-0418">Kinase</keyword>
<gene>
    <name evidence="10" type="ORF">SAMN05216490_0881</name>
</gene>
<evidence type="ECO:0000259" key="9">
    <source>
        <dbReference type="PROSITE" id="PS50113"/>
    </source>
</evidence>
<dbReference type="GO" id="GO:0000155">
    <property type="term" value="F:phosphorelay sensor kinase activity"/>
    <property type="evidence" value="ECO:0007669"/>
    <property type="project" value="InterPro"/>
</dbReference>
<evidence type="ECO:0000256" key="2">
    <source>
        <dbReference type="ARBA" id="ARBA00012438"/>
    </source>
</evidence>
<dbReference type="PROSITE" id="PS50109">
    <property type="entry name" value="HIS_KIN"/>
    <property type="match status" value="1"/>
</dbReference>
<dbReference type="InterPro" id="IPR036890">
    <property type="entry name" value="HATPase_C_sf"/>
</dbReference>
<dbReference type="SMART" id="SM00086">
    <property type="entry name" value="PAC"/>
    <property type="match status" value="1"/>
</dbReference>
<dbReference type="RefSeq" id="WP_091369708.1">
    <property type="nucleotide sequence ID" value="NZ_LT629740.1"/>
</dbReference>
<dbReference type="Pfam" id="PF08447">
    <property type="entry name" value="PAS_3"/>
    <property type="match status" value="1"/>
</dbReference>
<dbReference type="PROSITE" id="PS50113">
    <property type="entry name" value="PAC"/>
    <property type="match status" value="2"/>
</dbReference>
<evidence type="ECO:0000256" key="1">
    <source>
        <dbReference type="ARBA" id="ARBA00000085"/>
    </source>
</evidence>
<dbReference type="PRINTS" id="PR00344">
    <property type="entry name" value="BCTRLSENSOR"/>
</dbReference>
<dbReference type="GO" id="GO:0005886">
    <property type="term" value="C:plasma membrane"/>
    <property type="evidence" value="ECO:0007669"/>
    <property type="project" value="TreeGrafter"/>
</dbReference>
<dbReference type="SMART" id="SM00387">
    <property type="entry name" value="HATPase_c"/>
    <property type="match status" value="1"/>
</dbReference>
<dbReference type="Gene3D" id="1.10.287.130">
    <property type="match status" value="1"/>
</dbReference>
<dbReference type="EMBL" id="LT629740">
    <property type="protein sequence ID" value="SDS28724.1"/>
    <property type="molecule type" value="Genomic_DNA"/>
</dbReference>
<dbReference type="SUPFAM" id="SSF47384">
    <property type="entry name" value="Homodimeric domain of signal transducing histidine kinase"/>
    <property type="match status" value="1"/>
</dbReference>
<dbReference type="Gene3D" id="3.30.450.20">
    <property type="entry name" value="PAS domain"/>
    <property type="match status" value="2"/>
</dbReference>
<dbReference type="GO" id="GO:0016036">
    <property type="term" value="P:cellular response to phosphate starvation"/>
    <property type="evidence" value="ECO:0007669"/>
    <property type="project" value="TreeGrafter"/>
</dbReference>
<dbReference type="InterPro" id="IPR003594">
    <property type="entry name" value="HATPase_dom"/>
</dbReference>
<feature type="domain" description="PAC" evidence="9">
    <location>
        <begin position="223"/>
        <end position="275"/>
    </location>
</feature>
<evidence type="ECO:0000256" key="7">
    <source>
        <dbReference type="ARBA" id="ARBA00023136"/>
    </source>
</evidence>
<dbReference type="GO" id="GO:0004721">
    <property type="term" value="F:phosphoprotein phosphatase activity"/>
    <property type="evidence" value="ECO:0007669"/>
    <property type="project" value="TreeGrafter"/>
</dbReference>
<dbReference type="InterPro" id="IPR035965">
    <property type="entry name" value="PAS-like_dom_sf"/>
</dbReference>
<protein>
    <recommendedName>
        <fullName evidence="2">histidine kinase</fullName>
        <ecNumber evidence="2">2.7.13.3</ecNumber>
    </recommendedName>
</protein>
<feature type="domain" description="Histidine kinase" evidence="8">
    <location>
        <begin position="279"/>
        <end position="495"/>
    </location>
</feature>
<dbReference type="CDD" id="cd00130">
    <property type="entry name" value="PAS"/>
    <property type="match status" value="2"/>
</dbReference>
<dbReference type="InterPro" id="IPR013656">
    <property type="entry name" value="PAS_4"/>
</dbReference>
<name>A0A1H1QYW4_MUCMA</name>
<sequence>MSVDTNYTLPGNIFQTIFEKSPGSILVKTDLPRFTILAASDSYLRVTSTTREAILGKGFFEVFPDAETQLIDEKAARHVFTKVINTGKIVDIPSYRYDVFNPDTGNRELHHWSCSNVPILGNDGEIAYILNTIADITEEVKAKENAMESASRLRLATEVTGLATWDIDLQHHGFYYSPRMVEIFGQPPGTVLTIGSMRSQMSADDMQNIVRKSFKEALITGEHLYEIKIVWPDGSVHWIKTQGTIIFDGNKRAVRMLGTVLDITESKRDEIRKNDFIAMASHELKTPLTSLKTYIQLLAKKISKSDDPFVSNALAKAENQVNKMSDLIYSFLDLSRLEAGKLSAKLQPFDINKLINETIADTNLVNNSHTIIFNSNEAIAVNADRERIGQVISNFLGNAIKYSPKEYPIIVTCKIIGDSVQVAVTDYGIGIKQRDQEKLFQRFYRVENERAKNISGFGIGLYLASEIIQRHKGKIWVESQEDAGSTFYFSLPVGS</sequence>
<dbReference type="AlphaFoldDB" id="A0A1H1QYW4"/>
<dbReference type="Gene3D" id="3.30.565.10">
    <property type="entry name" value="Histidine kinase-like ATPase, C-terminal domain"/>
    <property type="match status" value="1"/>
</dbReference>
<dbReference type="InterPro" id="IPR000014">
    <property type="entry name" value="PAS"/>
</dbReference>
<evidence type="ECO:0000256" key="5">
    <source>
        <dbReference type="ARBA" id="ARBA00022777"/>
    </source>
</evidence>
<dbReference type="InterPro" id="IPR036097">
    <property type="entry name" value="HisK_dim/P_sf"/>
</dbReference>
<keyword evidence="6" id="KW-0902">Two-component regulatory system</keyword>
<evidence type="ECO:0000256" key="3">
    <source>
        <dbReference type="ARBA" id="ARBA00022553"/>
    </source>
</evidence>
<dbReference type="Pfam" id="PF00512">
    <property type="entry name" value="HisKA"/>
    <property type="match status" value="1"/>
</dbReference>
<accession>A0A1H1QYW4</accession>
<dbReference type="Gene3D" id="2.10.70.100">
    <property type="match status" value="1"/>
</dbReference>
<dbReference type="EC" id="2.7.13.3" evidence="2"/>
<proteinExistence type="predicted"/>
<dbReference type="InterPro" id="IPR004358">
    <property type="entry name" value="Sig_transdc_His_kin-like_C"/>
</dbReference>
<feature type="domain" description="PAC" evidence="9">
    <location>
        <begin position="93"/>
        <end position="148"/>
    </location>
</feature>
<evidence type="ECO:0000256" key="4">
    <source>
        <dbReference type="ARBA" id="ARBA00022679"/>
    </source>
</evidence>
<evidence type="ECO:0000259" key="8">
    <source>
        <dbReference type="PROSITE" id="PS50109"/>
    </source>
</evidence>
<keyword evidence="11" id="KW-1185">Reference proteome</keyword>
<evidence type="ECO:0000313" key="10">
    <source>
        <dbReference type="EMBL" id="SDS28724.1"/>
    </source>
</evidence>
<dbReference type="Pfam" id="PF02518">
    <property type="entry name" value="HATPase_c"/>
    <property type="match status" value="1"/>
</dbReference>
<keyword evidence="4" id="KW-0808">Transferase</keyword>
<dbReference type="InterPro" id="IPR050351">
    <property type="entry name" value="BphY/WalK/GraS-like"/>
</dbReference>
<dbReference type="SMART" id="SM00091">
    <property type="entry name" value="PAS"/>
    <property type="match status" value="2"/>
</dbReference>
<dbReference type="SMART" id="SM00388">
    <property type="entry name" value="HisKA"/>
    <property type="match status" value="1"/>
</dbReference>
<dbReference type="InterPro" id="IPR003661">
    <property type="entry name" value="HisK_dim/P_dom"/>
</dbReference>
<keyword evidence="3" id="KW-0597">Phosphoprotein</keyword>
<dbReference type="OrthoDB" id="9813151at2"/>
<dbReference type="PANTHER" id="PTHR45453:SF1">
    <property type="entry name" value="PHOSPHATE REGULON SENSOR PROTEIN PHOR"/>
    <property type="match status" value="1"/>
</dbReference>
<dbReference type="NCBIfam" id="TIGR00229">
    <property type="entry name" value="sensory_box"/>
    <property type="match status" value="1"/>
</dbReference>
<dbReference type="InterPro" id="IPR000700">
    <property type="entry name" value="PAS-assoc_C"/>
</dbReference>
<dbReference type="InterPro" id="IPR005467">
    <property type="entry name" value="His_kinase_dom"/>
</dbReference>
<dbReference type="InterPro" id="IPR013655">
    <property type="entry name" value="PAS_fold_3"/>
</dbReference>
<reference evidence="10 11" key="1">
    <citation type="submission" date="2016-10" db="EMBL/GenBank/DDBJ databases">
        <authorList>
            <person name="de Groot N.N."/>
        </authorList>
    </citation>
    <scope>NUCLEOTIDE SEQUENCE [LARGE SCALE GENOMIC DNA]</scope>
    <source>
        <strain evidence="10 11">MP1X4</strain>
    </source>
</reference>
<dbReference type="InterPro" id="IPR001610">
    <property type="entry name" value="PAC"/>
</dbReference>
<dbReference type="STRING" id="652787.SAMN05216490_0881"/>
<dbReference type="PANTHER" id="PTHR45453">
    <property type="entry name" value="PHOSPHATE REGULON SENSOR PROTEIN PHOR"/>
    <property type="match status" value="1"/>
</dbReference>
<dbReference type="FunFam" id="1.10.287.130:FF:000001">
    <property type="entry name" value="Two-component sensor histidine kinase"/>
    <property type="match status" value="1"/>
</dbReference>
<dbReference type="CDD" id="cd00082">
    <property type="entry name" value="HisKA"/>
    <property type="match status" value="1"/>
</dbReference>
<dbReference type="Pfam" id="PF08448">
    <property type="entry name" value="PAS_4"/>
    <property type="match status" value="1"/>
</dbReference>
<organism evidence="10 11">
    <name type="scientific">Mucilaginibacter mallensis</name>
    <dbReference type="NCBI Taxonomy" id="652787"/>
    <lineage>
        <taxon>Bacteria</taxon>
        <taxon>Pseudomonadati</taxon>
        <taxon>Bacteroidota</taxon>
        <taxon>Sphingobacteriia</taxon>
        <taxon>Sphingobacteriales</taxon>
        <taxon>Sphingobacteriaceae</taxon>
        <taxon>Mucilaginibacter</taxon>
    </lineage>
</organism>
<evidence type="ECO:0000256" key="6">
    <source>
        <dbReference type="ARBA" id="ARBA00023012"/>
    </source>
</evidence>
<keyword evidence="7" id="KW-0472">Membrane</keyword>
<dbReference type="FunFam" id="3.30.565.10:FF:000006">
    <property type="entry name" value="Sensor histidine kinase WalK"/>
    <property type="match status" value="1"/>
</dbReference>
<dbReference type="SUPFAM" id="SSF55874">
    <property type="entry name" value="ATPase domain of HSP90 chaperone/DNA topoisomerase II/histidine kinase"/>
    <property type="match status" value="1"/>
</dbReference>